<evidence type="ECO:0000256" key="6">
    <source>
        <dbReference type="ARBA" id="ARBA00022771"/>
    </source>
</evidence>
<evidence type="ECO:0000256" key="1">
    <source>
        <dbReference type="ARBA" id="ARBA00004123"/>
    </source>
</evidence>
<dbReference type="Gene3D" id="3.30.930.10">
    <property type="entry name" value="Bira Bifunctional Protein, Domain 2"/>
    <property type="match status" value="1"/>
</dbReference>
<proteinExistence type="inferred from homology"/>
<keyword evidence="4" id="KW-0690">Ribosome biogenesis</keyword>
<dbReference type="FunFam" id="3.30.160.60:FF:000299">
    <property type="entry name" value="Zinc finger protein 593"/>
    <property type="match status" value="1"/>
</dbReference>
<dbReference type="GO" id="GO:0003676">
    <property type="term" value="F:nucleic acid binding"/>
    <property type="evidence" value="ECO:0007669"/>
    <property type="project" value="InterPro"/>
</dbReference>
<evidence type="ECO:0000256" key="2">
    <source>
        <dbReference type="ARBA" id="ARBA00004496"/>
    </source>
</evidence>
<comment type="subunit">
    <text evidence="11">Associates with pre-60S ribosomal particles; released from the pre-60S particle very early in the cytoplasm.</text>
</comment>
<dbReference type="GO" id="GO:0005524">
    <property type="term" value="F:ATP binding"/>
    <property type="evidence" value="ECO:0007669"/>
    <property type="project" value="InterPro"/>
</dbReference>
<gene>
    <name evidence="16" type="ORF">J437_LFUL011093</name>
</gene>
<dbReference type="Pfam" id="PF12171">
    <property type="entry name" value="zf-C2H2_jaz"/>
    <property type="match status" value="1"/>
</dbReference>
<evidence type="ECO:0000313" key="16">
    <source>
        <dbReference type="EMBL" id="KAG8229948.1"/>
    </source>
</evidence>
<dbReference type="PROSITE" id="PS50862">
    <property type="entry name" value="AA_TRNA_LIGASE_II"/>
    <property type="match status" value="1"/>
</dbReference>
<dbReference type="InterPro" id="IPR003604">
    <property type="entry name" value="Matrin/U1-like-C_Znf_C2H2"/>
</dbReference>
<dbReference type="GO" id="GO:0005737">
    <property type="term" value="C:cytoplasm"/>
    <property type="evidence" value="ECO:0007669"/>
    <property type="project" value="UniProtKB-SubCell"/>
</dbReference>
<keyword evidence="7" id="KW-0862">Zinc</keyword>
<evidence type="ECO:0000256" key="12">
    <source>
        <dbReference type="ARBA" id="ARBA00068297"/>
    </source>
</evidence>
<keyword evidence="5" id="KW-0479">Metal-binding</keyword>
<organism evidence="16 17">
    <name type="scientific">Ladona fulva</name>
    <name type="common">Scarce chaser dragonfly</name>
    <name type="synonym">Libellula fulva</name>
    <dbReference type="NCBI Taxonomy" id="123851"/>
    <lineage>
        <taxon>Eukaryota</taxon>
        <taxon>Metazoa</taxon>
        <taxon>Ecdysozoa</taxon>
        <taxon>Arthropoda</taxon>
        <taxon>Hexapoda</taxon>
        <taxon>Insecta</taxon>
        <taxon>Pterygota</taxon>
        <taxon>Palaeoptera</taxon>
        <taxon>Odonata</taxon>
        <taxon>Epiprocta</taxon>
        <taxon>Anisoptera</taxon>
        <taxon>Libelluloidea</taxon>
        <taxon>Libellulidae</taxon>
        <taxon>Ladona</taxon>
    </lineage>
</organism>
<dbReference type="SUPFAM" id="SSF55681">
    <property type="entry name" value="Class II aaRS and biotin synthetases"/>
    <property type="match status" value="1"/>
</dbReference>
<dbReference type="InterPro" id="IPR045864">
    <property type="entry name" value="aa-tRNA-synth_II/BPL/LPL"/>
</dbReference>
<evidence type="ECO:0000256" key="3">
    <source>
        <dbReference type="ARBA" id="ARBA00022490"/>
    </source>
</evidence>
<comment type="similarity">
    <text evidence="9">Belongs to the ZNF593/BUD20 C2H2-type zinc-finger protein family.</text>
</comment>
<comment type="subcellular location">
    <subcellularLocation>
        <location evidence="2">Cytoplasm</location>
    </subcellularLocation>
    <subcellularLocation>
        <location evidence="1">Nucleus</location>
    </subcellularLocation>
</comment>
<evidence type="ECO:0000256" key="13">
    <source>
        <dbReference type="PROSITE-ProRule" id="PRU00042"/>
    </source>
</evidence>
<comment type="function">
    <text evidence="10">Involved in pre-60S ribosomal particles maturation by promoting the nuclear export of the 60S ribosome.</text>
</comment>
<dbReference type="SUPFAM" id="SSF46589">
    <property type="entry name" value="tRNA-binding arm"/>
    <property type="match status" value="1"/>
</dbReference>
<dbReference type="Gene3D" id="3.30.160.60">
    <property type="entry name" value="Classic Zinc Finger"/>
    <property type="match status" value="1"/>
</dbReference>
<evidence type="ECO:0000256" key="10">
    <source>
        <dbReference type="ARBA" id="ARBA00057732"/>
    </source>
</evidence>
<evidence type="ECO:0000256" key="4">
    <source>
        <dbReference type="ARBA" id="ARBA00022517"/>
    </source>
</evidence>
<dbReference type="PROSITE" id="PS00028">
    <property type="entry name" value="ZINC_FINGER_C2H2_1"/>
    <property type="match status" value="1"/>
</dbReference>
<protein>
    <recommendedName>
        <fullName evidence="12">Zinc finger protein 593 homolog</fullName>
    </recommendedName>
</protein>
<evidence type="ECO:0000256" key="9">
    <source>
        <dbReference type="ARBA" id="ARBA00038064"/>
    </source>
</evidence>
<evidence type="ECO:0000256" key="7">
    <source>
        <dbReference type="ARBA" id="ARBA00022833"/>
    </source>
</evidence>
<dbReference type="OrthoDB" id="24683at2759"/>
<dbReference type="InterPro" id="IPR002317">
    <property type="entry name" value="Ser-tRNA-ligase_type_1"/>
</dbReference>
<dbReference type="Proteomes" id="UP000792457">
    <property type="component" value="Unassembled WGS sequence"/>
</dbReference>
<accession>A0A8K0KCL1</accession>
<reference evidence="16" key="2">
    <citation type="submission" date="2017-10" db="EMBL/GenBank/DDBJ databases">
        <title>Ladona fulva Genome sequencing and assembly.</title>
        <authorList>
            <person name="Murali S."/>
            <person name="Richards S."/>
            <person name="Bandaranaike D."/>
            <person name="Bellair M."/>
            <person name="Blankenburg K."/>
            <person name="Chao H."/>
            <person name="Dinh H."/>
            <person name="Doddapaneni H."/>
            <person name="Dugan-Rocha S."/>
            <person name="Elkadiri S."/>
            <person name="Gnanaolivu R."/>
            <person name="Hernandez B."/>
            <person name="Skinner E."/>
            <person name="Javaid M."/>
            <person name="Lee S."/>
            <person name="Li M."/>
            <person name="Ming W."/>
            <person name="Munidasa M."/>
            <person name="Muniz J."/>
            <person name="Nguyen L."/>
            <person name="Hughes D."/>
            <person name="Osuji N."/>
            <person name="Pu L.-L."/>
            <person name="Puazo M."/>
            <person name="Qu C."/>
            <person name="Quiroz J."/>
            <person name="Raj R."/>
            <person name="Weissenberger G."/>
            <person name="Xin Y."/>
            <person name="Zou X."/>
            <person name="Han Y."/>
            <person name="Worley K."/>
            <person name="Muzny D."/>
            <person name="Gibbs R."/>
        </authorList>
    </citation>
    <scope>NUCLEOTIDE SEQUENCE</scope>
    <source>
        <strain evidence="16">Sampled in the wild</strain>
    </source>
</reference>
<evidence type="ECO:0000256" key="8">
    <source>
        <dbReference type="ARBA" id="ARBA00023242"/>
    </source>
</evidence>
<feature type="domain" description="C2H2-type" evidence="14">
    <location>
        <begin position="61"/>
        <end position="90"/>
    </location>
</feature>
<dbReference type="InterPro" id="IPR013087">
    <property type="entry name" value="Znf_C2H2_type"/>
</dbReference>
<dbReference type="PANTHER" id="PTHR11778">
    <property type="entry name" value="SERYL-TRNA SYNTHETASE"/>
    <property type="match status" value="1"/>
</dbReference>
<dbReference type="GO" id="GO:0005634">
    <property type="term" value="C:nucleus"/>
    <property type="evidence" value="ECO:0007669"/>
    <property type="project" value="UniProtKB-SubCell"/>
</dbReference>
<dbReference type="GO" id="GO:0008270">
    <property type="term" value="F:zinc ion binding"/>
    <property type="evidence" value="ECO:0007669"/>
    <property type="project" value="UniProtKB-KW"/>
</dbReference>
<evidence type="ECO:0000259" key="15">
    <source>
        <dbReference type="PROSITE" id="PS50862"/>
    </source>
</evidence>
<comment type="caution">
    <text evidence="16">The sequence shown here is derived from an EMBL/GenBank/DDBJ whole genome shotgun (WGS) entry which is preliminary data.</text>
</comment>
<keyword evidence="6 13" id="KW-0863">Zinc-finger</keyword>
<dbReference type="SUPFAM" id="SSF57667">
    <property type="entry name" value="beta-beta-alpha zinc fingers"/>
    <property type="match status" value="1"/>
</dbReference>
<evidence type="ECO:0000256" key="11">
    <source>
        <dbReference type="ARBA" id="ARBA00065398"/>
    </source>
</evidence>
<dbReference type="AlphaFoldDB" id="A0A8K0KCL1"/>
<evidence type="ECO:0000256" key="5">
    <source>
        <dbReference type="ARBA" id="ARBA00022723"/>
    </source>
</evidence>
<dbReference type="PROSITE" id="PS50157">
    <property type="entry name" value="ZINC_FINGER_C2H2_2"/>
    <property type="match status" value="1"/>
</dbReference>
<dbReference type="GO" id="GO:0006434">
    <property type="term" value="P:seryl-tRNA aminoacylation"/>
    <property type="evidence" value="ECO:0007669"/>
    <property type="project" value="InterPro"/>
</dbReference>
<dbReference type="InterPro" id="IPR006195">
    <property type="entry name" value="aa-tRNA-synth_II"/>
</dbReference>
<dbReference type="InterPro" id="IPR022755">
    <property type="entry name" value="Znf_C2H2_jaz"/>
</dbReference>
<keyword evidence="17" id="KW-1185">Reference proteome</keyword>
<keyword evidence="3" id="KW-0963">Cytoplasm</keyword>
<keyword evidence="8" id="KW-0539">Nucleus</keyword>
<dbReference type="SMART" id="SM00451">
    <property type="entry name" value="ZnF_U1"/>
    <property type="match status" value="1"/>
</dbReference>
<dbReference type="EMBL" id="KZ308455">
    <property type="protein sequence ID" value="KAG8229948.1"/>
    <property type="molecule type" value="Genomic_DNA"/>
</dbReference>
<reference evidence="16" key="1">
    <citation type="submission" date="2013-04" db="EMBL/GenBank/DDBJ databases">
        <authorList>
            <person name="Qu J."/>
            <person name="Murali S.C."/>
            <person name="Bandaranaike D."/>
            <person name="Bellair M."/>
            <person name="Blankenburg K."/>
            <person name="Chao H."/>
            <person name="Dinh H."/>
            <person name="Doddapaneni H."/>
            <person name="Downs B."/>
            <person name="Dugan-Rocha S."/>
            <person name="Elkadiri S."/>
            <person name="Gnanaolivu R.D."/>
            <person name="Hernandez B."/>
            <person name="Javaid M."/>
            <person name="Jayaseelan J.C."/>
            <person name="Lee S."/>
            <person name="Li M."/>
            <person name="Ming W."/>
            <person name="Munidasa M."/>
            <person name="Muniz J."/>
            <person name="Nguyen L."/>
            <person name="Ongeri F."/>
            <person name="Osuji N."/>
            <person name="Pu L.-L."/>
            <person name="Puazo M."/>
            <person name="Qu C."/>
            <person name="Quiroz J."/>
            <person name="Raj R."/>
            <person name="Weissenberger G."/>
            <person name="Xin Y."/>
            <person name="Zou X."/>
            <person name="Han Y."/>
            <person name="Richards S."/>
            <person name="Worley K."/>
            <person name="Muzny D."/>
            <person name="Gibbs R."/>
        </authorList>
    </citation>
    <scope>NUCLEOTIDE SEQUENCE</scope>
    <source>
        <strain evidence="16">Sampled in the wild</strain>
    </source>
</reference>
<sequence length="543" mass="62519">MLYMPYKRKKYHHGDTHLKKQWRTKRRKRDLDEINEDMKVENAQKLLNQEVDLDKPGFAQFYCIHCARYFIDDHALKDHFKTKVHKRRLKALELEPYTIEESERAAGKGSFEPAKKRKIETQPIDELEKNVALRGIPLNVKSLKRMWDFQEGVRANRNQLEDKRFELAKAIKDLMSRGTDDVEVEKLKILAQKVKREIKVVTSSLWDLENKVMPKLLSLPNVLHTRTPLKTEKILHTYLDIPQGKQALSHVDIGNSLGILKVIGPLCYFLKNEGVKFELGLVQYLANYLRSKGFVQFSNPDFVKSLVVEGCGFDHEDPMMSFILKRDNSDDVDENNPNRLHLTGGASITPFCSYFAKHVLKDPLPVKLFASGRSYSPSALQINGSLVKSCQASAVQLFVALSNCPNVEDTMFDDLLADLINAYENLGYHFKVSYVPPSKMSSWECLRASFQMYSLFSQSYVEVGNLSMCSDFVSKRLLMYYQNPDKRVDFMRFVTGTVLSVPKVLACVLEDPINLHDGKLMLPLPAERKKRESVDLKRKRTKR</sequence>
<dbReference type="GO" id="GO:0004828">
    <property type="term" value="F:serine-tRNA ligase activity"/>
    <property type="evidence" value="ECO:0007669"/>
    <property type="project" value="InterPro"/>
</dbReference>
<feature type="domain" description="Aminoacyl-transfer RNA synthetases class-II family profile" evidence="15">
    <location>
        <begin position="281"/>
        <end position="523"/>
    </location>
</feature>
<dbReference type="GO" id="GO:0042254">
    <property type="term" value="P:ribosome biogenesis"/>
    <property type="evidence" value="ECO:0007669"/>
    <property type="project" value="UniProtKB-KW"/>
</dbReference>
<dbReference type="GO" id="GO:0043021">
    <property type="term" value="F:ribonucleoprotein complex binding"/>
    <property type="evidence" value="ECO:0007669"/>
    <property type="project" value="UniProtKB-ARBA"/>
</dbReference>
<evidence type="ECO:0000313" key="17">
    <source>
        <dbReference type="Proteomes" id="UP000792457"/>
    </source>
</evidence>
<name>A0A8K0KCL1_LADFU</name>
<evidence type="ECO:0000259" key="14">
    <source>
        <dbReference type="PROSITE" id="PS50157"/>
    </source>
</evidence>
<dbReference type="InterPro" id="IPR036236">
    <property type="entry name" value="Znf_C2H2_sf"/>
</dbReference>
<dbReference type="InterPro" id="IPR010978">
    <property type="entry name" value="tRNA-bd_arm"/>
</dbReference>